<protein>
    <submittedName>
        <fullName evidence="1">Uncharacterized protein</fullName>
    </submittedName>
</protein>
<evidence type="ECO:0000313" key="1">
    <source>
        <dbReference type="EMBL" id="RKF80474.1"/>
    </source>
</evidence>
<name>A0A420J133_9PEZI</name>
<proteinExistence type="predicted"/>
<comment type="caution">
    <text evidence="1">The sequence shown here is derived from an EMBL/GenBank/DDBJ whole genome shotgun (WGS) entry which is preliminary data.</text>
</comment>
<evidence type="ECO:0000313" key="2">
    <source>
        <dbReference type="Proteomes" id="UP000285326"/>
    </source>
</evidence>
<dbReference type="EMBL" id="MCBS01019293">
    <property type="protein sequence ID" value="RKF80474.1"/>
    <property type="molecule type" value="Genomic_DNA"/>
</dbReference>
<organism evidence="1 2">
    <name type="scientific">Golovinomyces cichoracearum</name>
    <dbReference type="NCBI Taxonomy" id="62708"/>
    <lineage>
        <taxon>Eukaryota</taxon>
        <taxon>Fungi</taxon>
        <taxon>Dikarya</taxon>
        <taxon>Ascomycota</taxon>
        <taxon>Pezizomycotina</taxon>
        <taxon>Leotiomycetes</taxon>
        <taxon>Erysiphales</taxon>
        <taxon>Erysiphaceae</taxon>
        <taxon>Golovinomyces</taxon>
    </lineage>
</organism>
<reference evidence="1 2" key="1">
    <citation type="journal article" date="2018" name="BMC Genomics">
        <title>Comparative genome analyses reveal sequence features reflecting distinct modes of host-adaptation between dicot and monocot powdery mildew.</title>
        <authorList>
            <person name="Wu Y."/>
            <person name="Ma X."/>
            <person name="Pan Z."/>
            <person name="Kale S.D."/>
            <person name="Song Y."/>
            <person name="King H."/>
            <person name="Zhang Q."/>
            <person name="Presley C."/>
            <person name="Deng X."/>
            <person name="Wei C.I."/>
            <person name="Xiao S."/>
        </authorList>
    </citation>
    <scope>NUCLEOTIDE SEQUENCE [LARGE SCALE GENOMIC DNA]</scope>
    <source>
        <strain evidence="1">UMSG1</strain>
    </source>
</reference>
<accession>A0A420J133</accession>
<sequence>MLYNRYVDIVLASTQRQVNSADAYHFVVSELHYSSATKISGTSCGFYGNYPTQTYEEATGQRETSSFRACGDAVDSLEFGAQLLNEG</sequence>
<dbReference type="Proteomes" id="UP000285326">
    <property type="component" value="Unassembled WGS sequence"/>
</dbReference>
<dbReference type="AlphaFoldDB" id="A0A420J133"/>
<gene>
    <name evidence="1" type="ORF">GcM1_192004</name>
</gene>